<dbReference type="AlphaFoldDB" id="A0AAE3G8A3"/>
<protein>
    <recommendedName>
        <fullName evidence="3">Hydrogenase maturation protease</fullName>
    </recommendedName>
</protein>
<comment type="caution">
    <text evidence="1">The sequence shown here is derived from an EMBL/GenBank/DDBJ whole genome shotgun (WGS) entry which is preliminary data.</text>
</comment>
<dbReference type="EMBL" id="JAMTCK010000001">
    <property type="protein sequence ID" value="MCP2163502.1"/>
    <property type="molecule type" value="Genomic_DNA"/>
</dbReference>
<accession>A0AAE3G8A3</accession>
<name>A0AAE3G8A3_9PSEU</name>
<dbReference type="Proteomes" id="UP001206128">
    <property type="component" value="Unassembled WGS sequence"/>
</dbReference>
<dbReference type="RefSeq" id="WP_253766201.1">
    <property type="nucleotide sequence ID" value="NZ_JAMTCK010000001.1"/>
</dbReference>
<organism evidence="1 2">
    <name type="scientific">Goodfellowiella coeruleoviolacea</name>
    <dbReference type="NCBI Taxonomy" id="334858"/>
    <lineage>
        <taxon>Bacteria</taxon>
        <taxon>Bacillati</taxon>
        <taxon>Actinomycetota</taxon>
        <taxon>Actinomycetes</taxon>
        <taxon>Pseudonocardiales</taxon>
        <taxon>Pseudonocardiaceae</taxon>
        <taxon>Goodfellowiella</taxon>
    </lineage>
</organism>
<gene>
    <name evidence="1" type="ORF">LX83_000342</name>
</gene>
<evidence type="ECO:0008006" key="3">
    <source>
        <dbReference type="Google" id="ProtNLM"/>
    </source>
</evidence>
<proteinExistence type="predicted"/>
<evidence type="ECO:0000313" key="2">
    <source>
        <dbReference type="Proteomes" id="UP001206128"/>
    </source>
</evidence>
<keyword evidence="2" id="KW-1185">Reference proteome</keyword>
<reference evidence="1" key="1">
    <citation type="submission" date="2022-06" db="EMBL/GenBank/DDBJ databases">
        <title>Genomic Encyclopedia of Archaeal and Bacterial Type Strains, Phase II (KMG-II): from individual species to whole genera.</title>
        <authorList>
            <person name="Goeker M."/>
        </authorList>
    </citation>
    <scope>NUCLEOTIDE SEQUENCE</scope>
    <source>
        <strain evidence="1">DSM 43935</strain>
    </source>
</reference>
<sequence>MDAVSALARAVLYEGYLLWPYRRSALKNRRRWTIGTLAPATEAVPGEAHTQLLVDNAGGRAGVVVRVRFLHVLRRQVLLDGHAVDELRVGDQLHQSWEEATEREVVLGPFALADLGAVRRVPFTVDAGGCDEAVPGEPRGVLRRSWGRLDGVVELAAEQRAAGLHRLTVRLRNTTRVGAGTSAGALVSAHTAVTVRDGQFVSAMDPPGRWRSEAERCTHAGLWPVLVGEPGERHTVLAAPIVLYDWPRVSPESPGDLFDATEIDRLLVLSVLSMTEAEQREMAAADPRAREILDRCAALTEDQVWALHGTLRDVAKETW</sequence>
<evidence type="ECO:0000313" key="1">
    <source>
        <dbReference type="EMBL" id="MCP2163502.1"/>
    </source>
</evidence>